<reference evidence="2" key="1">
    <citation type="submission" date="2021-01" db="EMBL/GenBank/DDBJ databases">
        <title>Caligus Genome Assembly.</title>
        <authorList>
            <person name="Gallardo-Escarate C."/>
        </authorList>
    </citation>
    <scope>NUCLEOTIDE SEQUENCE [LARGE SCALE GENOMIC DNA]</scope>
</reference>
<evidence type="ECO:0000313" key="1">
    <source>
        <dbReference type="EMBL" id="QQP35943.1"/>
    </source>
</evidence>
<accession>A0A7T8GQM1</accession>
<keyword evidence="2" id="KW-1185">Reference proteome</keyword>
<organism evidence="1 2">
    <name type="scientific">Caligus rogercresseyi</name>
    <name type="common">Sea louse</name>
    <dbReference type="NCBI Taxonomy" id="217165"/>
    <lineage>
        <taxon>Eukaryota</taxon>
        <taxon>Metazoa</taxon>
        <taxon>Ecdysozoa</taxon>
        <taxon>Arthropoda</taxon>
        <taxon>Crustacea</taxon>
        <taxon>Multicrustacea</taxon>
        <taxon>Hexanauplia</taxon>
        <taxon>Copepoda</taxon>
        <taxon>Siphonostomatoida</taxon>
        <taxon>Caligidae</taxon>
        <taxon>Caligus</taxon>
    </lineage>
</organism>
<dbReference type="AlphaFoldDB" id="A0A7T8GQM1"/>
<evidence type="ECO:0000313" key="2">
    <source>
        <dbReference type="Proteomes" id="UP000595437"/>
    </source>
</evidence>
<dbReference type="EMBL" id="CP045904">
    <property type="protein sequence ID" value="QQP35943.1"/>
    <property type="molecule type" value="Genomic_DNA"/>
</dbReference>
<protein>
    <submittedName>
        <fullName evidence="1">Uncharacterized protein</fullName>
    </submittedName>
</protein>
<name>A0A7T8GQM1_CALRO</name>
<feature type="non-terminal residue" evidence="1">
    <location>
        <position position="1"/>
    </location>
</feature>
<sequence length="70" mass="7913">IKTVASRINTPAITLGHLSGVFDKQLRILTWFMLHARVLLYVPIPKNSAQVAMNDLERVLLGVQRSQLFL</sequence>
<dbReference type="Proteomes" id="UP000595437">
    <property type="component" value="Chromosome 15"/>
</dbReference>
<proteinExistence type="predicted"/>
<gene>
    <name evidence="1" type="ORF">FKW44_020894</name>
</gene>